<keyword evidence="2" id="KW-1185">Reference proteome</keyword>
<reference evidence="1 2" key="1">
    <citation type="submission" date="2016-10" db="EMBL/GenBank/DDBJ databases">
        <authorList>
            <person name="de Groot N.N."/>
        </authorList>
    </citation>
    <scope>NUCLEOTIDE SEQUENCE [LARGE SCALE GENOMIC DNA]</scope>
    <source>
        <strain evidence="1 2">CGMCC 4.6858</strain>
    </source>
</reference>
<dbReference type="OrthoDB" id="4322331at2"/>
<dbReference type="Proteomes" id="UP000199034">
    <property type="component" value="Unassembled WGS sequence"/>
</dbReference>
<protein>
    <submittedName>
        <fullName evidence="1">Uncharacterized protein</fullName>
    </submittedName>
</protein>
<evidence type="ECO:0000313" key="2">
    <source>
        <dbReference type="Proteomes" id="UP000199034"/>
    </source>
</evidence>
<gene>
    <name evidence="1" type="ORF">SAMN05421872_102356</name>
</gene>
<dbReference type="EMBL" id="FMZM01000002">
    <property type="protein sequence ID" value="SDC46574.1"/>
    <property type="molecule type" value="Genomic_DNA"/>
</dbReference>
<sequence length="202" mass="21945">MSVAERVLGGLGAAFRRRAGEQLTPLVEGLTDPLDRPAALVQPTARGWAAAFDLEQTPDPAWLGRATGTPIPDGLTTEKQRDLVRTRSQWRRGTPRAIKGAVQTVLTGATKRVDVLERTDDPWTFKIRVWASEAPEDLPDVIAVAATQKPVGLRIDPEVEVVDHDATFAHLTEVHGTFAELAEAFPTLGSMTPHVPEEGTIF</sequence>
<evidence type="ECO:0000313" key="1">
    <source>
        <dbReference type="EMBL" id="SDC46574.1"/>
    </source>
</evidence>
<organism evidence="1 2">
    <name type="scientific">Nocardioides lianchengensis</name>
    <dbReference type="NCBI Taxonomy" id="1045774"/>
    <lineage>
        <taxon>Bacteria</taxon>
        <taxon>Bacillati</taxon>
        <taxon>Actinomycetota</taxon>
        <taxon>Actinomycetes</taxon>
        <taxon>Propionibacteriales</taxon>
        <taxon>Nocardioidaceae</taxon>
        <taxon>Nocardioides</taxon>
    </lineage>
</organism>
<dbReference type="AlphaFoldDB" id="A0A1G6LU02"/>
<name>A0A1G6LU02_9ACTN</name>
<dbReference type="RefSeq" id="WP_090851771.1">
    <property type="nucleotide sequence ID" value="NZ_FMZM01000002.1"/>
</dbReference>
<accession>A0A1G6LU02</accession>
<proteinExistence type="predicted"/>
<dbReference type="STRING" id="1045774.SAMN05421872_102356"/>